<evidence type="ECO:0000256" key="8">
    <source>
        <dbReference type="SAM" id="MobiDB-lite"/>
    </source>
</evidence>
<dbReference type="SMART" id="SM00437">
    <property type="entry name" value="TOP1Ac"/>
    <property type="match status" value="1"/>
</dbReference>
<dbReference type="Gene3D" id="1.10.460.10">
    <property type="entry name" value="Topoisomerase I, domain 2"/>
    <property type="match status" value="1"/>
</dbReference>
<dbReference type="InterPro" id="IPR056452">
    <property type="entry name" value="Zn_ribbon_TOP3B"/>
</dbReference>
<evidence type="ECO:0000256" key="6">
    <source>
        <dbReference type="ARBA" id="ARBA00023235"/>
    </source>
</evidence>
<protein>
    <recommendedName>
        <fullName evidence="3 7">DNA topoisomerase</fullName>
        <ecNumber evidence="3 7">5.6.2.1</ecNumber>
    </recommendedName>
</protein>
<dbReference type="InterPro" id="IPR013826">
    <property type="entry name" value="Topo_IA_cen_sub3"/>
</dbReference>
<keyword evidence="4 7" id="KW-0799">Topoisomerase</keyword>
<dbReference type="SMART" id="SM00493">
    <property type="entry name" value="TOPRIM"/>
    <property type="match status" value="1"/>
</dbReference>
<organism evidence="11 13">
    <name type="scientific">Equus przewalskii</name>
    <name type="common">Przewalski's horse</name>
    <name type="synonym">Equus caballus przewalskii</name>
    <dbReference type="NCBI Taxonomy" id="9798"/>
    <lineage>
        <taxon>Eukaryota</taxon>
        <taxon>Metazoa</taxon>
        <taxon>Chordata</taxon>
        <taxon>Craniata</taxon>
        <taxon>Vertebrata</taxon>
        <taxon>Euteleostomi</taxon>
        <taxon>Mammalia</taxon>
        <taxon>Eutheria</taxon>
        <taxon>Laurasiatheria</taxon>
        <taxon>Perissodactyla</taxon>
        <taxon>Equidae</taxon>
        <taxon>Equus</taxon>
    </lineage>
</organism>
<feature type="domain" description="Toprim" evidence="9">
    <location>
        <begin position="3"/>
        <end position="153"/>
    </location>
</feature>
<evidence type="ECO:0000256" key="1">
    <source>
        <dbReference type="ARBA" id="ARBA00000213"/>
    </source>
</evidence>
<evidence type="ECO:0000313" key="12">
    <source>
        <dbReference type="RefSeq" id="XP_070484463.1"/>
    </source>
</evidence>
<dbReference type="PANTHER" id="PTHR11390:SF20">
    <property type="entry name" value="DNA TOPOISOMERASE 3-BETA-1"/>
    <property type="match status" value="1"/>
</dbReference>
<evidence type="ECO:0000313" key="13">
    <source>
        <dbReference type="RefSeq" id="XP_070484464.1"/>
    </source>
</evidence>
<dbReference type="Pfam" id="PF23546">
    <property type="entry name" value="Zn_ribbon_TOP3B"/>
    <property type="match status" value="1"/>
</dbReference>
<evidence type="ECO:0000256" key="3">
    <source>
        <dbReference type="ARBA" id="ARBA00012891"/>
    </source>
</evidence>
<reference evidence="12 13" key="1">
    <citation type="submission" date="2025-05" db="UniProtKB">
        <authorList>
            <consortium name="RefSeq"/>
        </authorList>
    </citation>
    <scope>IDENTIFICATION</scope>
    <source>
        <tissue evidence="12 13">Blood</tissue>
    </source>
</reference>
<evidence type="ECO:0000259" key="9">
    <source>
        <dbReference type="PROSITE" id="PS50880"/>
    </source>
</evidence>
<keyword evidence="5 7" id="KW-0238">DNA-binding</keyword>
<keyword evidence="6 7" id="KW-0413">Isomerase</keyword>
<dbReference type="CDD" id="cd03362">
    <property type="entry name" value="TOPRIM_TopoIA_TopoIII"/>
    <property type="match status" value="1"/>
</dbReference>
<dbReference type="PROSITE" id="PS52039">
    <property type="entry name" value="TOPO_IA_2"/>
    <property type="match status" value="1"/>
</dbReference>
<dbReference type="InterPro" id="IPR006171">
    <property type="entry name" value="TOPRIM_dom"/>
</dbReference>
<evidence type="ECO:0000313" key="11">
    <source>
        <dbReference type="Proteomes" id="UP001652662"/>
    </source>
</evidence>
<dbReference type="InterPro" id="IPR013824">
    <property type="entry name" value="Topo_IA_cen_sub1"/>
</dbReference>
<comment type="function">
    <text evidence="7">Introduces a single-strand break via transesterification at a target site in duplex DNA. Releases the supercoiling and torsional tension of DNA introduced during the DNA replication and transcription by transiently cleaving and rejoining one strand of the DNA duplex. The scissile phosphodiester is attacked by the catalytic tyrosine of the enzyme, resulting in the formation of a DNA-(5'-phosphotyrosyl)-enzyme intermediate and the expulsion of a 3'-OH DNA strand.</text>
</comment>
<comment type="catalytic activity">
    <reaction evidence="1 7">
        <text>ATP-independent breakage of single-stranded DNA, followed by passage and rejoining.</text>
        <dbReference type="EC" id="5.6.2.1"/>
    </reaction>
</comment>
<dbReference type="CDD" id="cd00186">
    <property type="entry name" value="TOP1Ac"/>
    <property type="match status" value="1"/>
</dbReference>
<dbReference type="Gene3D" id="2.70.20.10">
    <property type="entry name" value="Topoisomerase I, domain 3"/>
    <property type="match status" value="1"/>
</dbReference>
<dbReference type="RefSeq" id="XP_070484465.1">
    <property type="nucleotide sequence ID" value="XM_070628364.1"/>
</dbReference>
<dbReference type="Pfam" id="PF01131">
    <property type="entry name" value="Topoisom_bac"/>
    <property type="match status" value="1"/>
</dbReference>
<dbReference type="PRINTS" id="PR00417">
    <property type="entry name" value="PRTPISMRASEI"/>
</dbReference>
<evidence type="ECO:0000256" key="4">
    <source>
        <dbReference type="ARBA" id="ARBA00023029"/>
    </source>
</evidence>
<evidence type="ECO:0000259" key="10">
    <source>
        <dbReference type="PROSITE" id="PS52039"/>
    </source>
</evidence>
<dbReference type="InterPro" id="IPR023406">
    <property type="entry name" value="Topo_IA_AS"/>
</dbReference>
<dbReference type="EC" id="5.6.2.1" evidence="3 7"/>
<dbReference type="InterPro" id="IPR034144">
    <property type="entry name" value="TOPRIM_TopoIII"/>
</dbReference>
<evidence type="ECO:0000313" key="15">
    <source>
        <dbReference type="RefSeq" id="XP_070484466.1"/>
    </source>
</evidence>
<dbReference type="Pfam" id="PF01751">
    <property type="entry name" value="Toprim"/>
    <property type="match status" value="1"/>
</dbReference>
<dbReference type="Proteomes" id="UP001652662">
    <property type="component" value="Chromosome 7"/>
</dbReference>
<feature type="compositionally biased region" description="Basic residues" evidence="8">
    <location>
        <begin position="874"/>
        <end position="904"/>
    </location>
</feature>
<dbReference type="GeneID" id="103542469"/>
<dbReference type="RefSeq" id="XP_070484463.1">
    <property type="nucleotide sequence ID" value="XM_070628362.1"/>
</dbReference>
<sequence length="915" mass="102269">MKTVLMVAEKPSLAQSIAKILSRGSMSSHKGLNGTCSVHEYTGTFAGQAVRFKMTSVCGHVMTLDFLGKYNKWDKVDPAELFSQAPTEKKEANPKLNMVKFLQVEGRGCDYIVLWLDCDKEGENICFEVLDAVLPVMNQAHGGEKTVFRARFSSITDTDICNAMARLGEPDHNEALSVDARQELDLRIGCAFTRFQTKYFQGKYGNLDSSLISFGPCQTPTLGFCVERHDKIQSFKPETYWVLQAKVNTDKDRSLLLDWDRVRVFDREIAQMFLNMTKLEKEAQVEATSRKEKAKQRPLALNTVEMLRVASSSLGMGPQHAMQTAERLYTQGYISYPRTETTHYPENFDLKGPLRQQANHPAWADTVKRLLAEGINRPRKGHDAGDHPPITPMRSATEAELGSEAWRLYEYITRHFIATVSYDCKYLQSSISFRIGPEHFCCTGKTVISPGFTEIMPWQSVPLEESLPTCQRGDTFAVSEVKMLEKQTSPPDYLTEAELITLMEKHGIGTDASIPVHINNICQRNYVVVESGRRLKPTNLGIVLVHGYYKIDAELVLPTIRSAVEKQLNLIAQGKADYRQVLGHTLDVFKRKFHYFVDSIAETPPPSRPGTYTTDPRLHVVAFPPARPVTPSTYQRGGLPGPGGYDSRLHCSLSGMDELMEVSFSPLAATGKPLSRCGKCHRFMKYIQAKPSRLHCSHCDETYTLPQNGTIKLYKELRCPLDDFELVLWSSGSRGKSYPLCPYCSNHPPFRDMKKGMGCNECTHPTCQHSLSMLGIGQCVECESGVLVLDPTSGPKWKVACNKCNVVAHCFENAHRVRVSADTCSACEAALLDVDFNKAKSPLPGDETQHTGCVFCDPIFQELVELKHAASCHPMHRGGPGRRQGRGRARGRRPTGKPSARRPKDKMSALAAYFV</sequence>
<dbReference type="PROSITE" id="PS00396">
    <property type="entry name" value="TOPO_IA_1"/>
    <property type="match status" value="1"/>
</dbReference>
<dbReference type="InterPro" id="IPR000380">
    <property type="entry name" value="Topo_IA"/>
</dbReference>
<dbReference type="InterPro" id="IPR023405">
    <property type="entry name" value="Topo_IA_core_domain"/>
</dbReference>
<proteinExistence type="inferred from homology"/>
<dbReference type="PANTHER" id="PTHR11390">
    <property type="entry name" value="PROKARYOTIC DNA TOPOISOMERASE"/>
    <property type="match status" value="1"/>
</dbReference>
<evidence type="ECO:0000256" key="5">
    <source>
        <dbReference type="ARBA" id="ARBA00023125"/>
    </source>
</evidence>
<dbReference type="RefSeq" id="XP_070484464.1">
    <property type="nucleotide sequence ID" value="XM_070628363.1"/>
</dbReference>
<dbReference type="RefSeq" id="XP_070484466.1">
    <property type="nucleotide sequence ID" value="XM_070628365.1"/>
</dbReference>
<evidence type="ECO:0000256" key="7">
    <source>
        <dbReference type="RuleBase" id="RU362092"/>
    </source>
</evidence>
<feature type="domain" description="Topo IA-type catalytic" evidence="10">
    <location>
        <begin position="171"/>
        <end position="593"/>
    </location>
</feature>
<dbReference type="SUPFAM" id="SSF56712">
    <property type="entry name" value="Prokaryotic type I DNA topoisomerase"/>
    <property type="match status" value="1"/>
</dbReference>
<accession>A0ABM4Q4V0</accession>
<dbReference type="InterPro" id="IPR013497">
    <property type="entry name" value="Topo_IA_cen"/>
</dbReference>
<dbReference type="InterPro" id="IPR003602">
    <property type="entry name" value="Topo_IA_DNA-bd_dom"/>
</dbReference>
<keyword evidence="11" id="KW-1185">Reference proteome</keyword>
<comment type="similarity">
    <text evidence="2 7">Belongs to the type IA topoisomerase family.</text>
</comment>
<dbReference type="SMART" id="SM00436">
    <property type="entry name" value="TOP1Bc"/>
    <property type="match status" value="1"/>
</dbReference>
<dbReference type="Gene3D" id="3.40.50.140">
    <property type="match status" value="1"/>
</dbReference>
<dbReference type="InterPro" id="IPR003601">
    <property type="entry name" value="Topo_IA_2"/>
</dbReference>
<dbReference type="PROSITE" id="PS50880">
    <property type="entry name" value="TOPRIM"/>
    <property type="match status" value="1"/>
</dbReference>
<gene>
    <name evidence="12 13 14 15" type="primary">TOP3B</name>
</gene>
<feature type="region of interest" description="Disordered" evidence="8">
    <location>
        <begin position="874"/>
        <end position="907"/>
    </location>
</feature>
<evidence type="ECO:0000313" key="14">
    <source>
        <dbReference type="RefSeq" id="XP_070484465.1"/>
    </source>
</evidence>
<dbReference type="InterPro" id="IPR013825">
    <property type="entry name" value="Topo_IA_cen_sub2"/>
</dbReference>
<dbReference type="Gene3D" id="1.10.290.10">
    <property type="entry name" value="Topoisomerase I, domain 4"/>
    <property type="match status" value="1"/>
</dbReference>
<name>A0ABM4Q4V0_EQUPR</name>
<evidence type="ECO:0000256" key="2">
    <source>
        <dbReference type="ARBA" id="ARBA00009446"/>
    </source>
</evidence>